<name>A0AB34JPR0_PRYPA</name>
<evidence type="ECO:0000259" key="3">
    <source>
        <dbReference type="PROSITE" id="PS50011"/>
    </source>
</evidence>
<feature type="region of interest" description="Disordered" evidence="2">
    <location>
        <begin position="568"/>
        <end position="590"/>
    </location>
</feature>
<gene>
    <name evidence="4" type="ORF">AB1Y20_018800</name>
</gene>
<keyword evidence="5" id="KW-1185">Reference proteome</keyword>
<dbReference type="EMBL" id="JBGBPQ010000005">
    <property type="protein sequence ID" value="KAL1523881.1"/>
    <property type="molecule type" value="Genomic_DNA"/>
</dbReference>
<dbReference type="InterPro" id="IPR011009">
    <property type="entry name" value="Kinase-like_dom_sf"/>
</dbReference>
<dbReference type="PANTHER" id="PTHR10566">
    <property type="entry name" value="CHAPERONE-ACTIVITY OF BC1 COMPLEX CABC1 -RELATED"/>
    <property type="match status" value="1"/>
</dbReference>
<dbReference type="InterPro" id="IPR050154">
    <property type="entry name" value="UbiB_kinase"/>
</dbReference>
<dbReference type="GO" id="GO:0005524">
    <property type="term" value="F:ATP binding"/>
    <property type="evidence" value="ECO:0007669"/>
    <property type="project" value="InterPro"/>
</dbReference>
<evidence type="ECO:0000313" key="4">
    <source>
        <dbReference type="EMBL" id="KAL1523881.1"/>
    </source>
</evidence>
<evidence type="ECO:0000313" key="5">
    <source>
        <dbReference type="Proteomes" id="UP001515480"/>
    </source>
</evidence>
<dbReference type="InterPro" id="IPR004147">
    <property type="entry name" value="ABC1_dom"/>
</dbReference>
<dbReference type="CDD" id="cd05121">
    <property type="entry name" value="ABC1_ADCK3-like"/>
    <property type="match status" value="1"/>
</dbReference>
<reference evidence="4 5" key="1">
    <citation type="journal article" date="2024" name="Science">
        <title>Giant polyketide synthase enzymes in the biosynthesis of giant marine polyether toxins.</title>
        <authorList>
            <person name="Fallon T.R."/>
            <person name="Shende V.V."/>
            <person name="Wierzbicki I.H."/>
            <person name="Pendleton A.L."/>
            <person name="Watervoot N.F."/>
            <person name="Auber R.P."/>
            <person name="Gonzalez D.J."/>
            <person name="Wisecaver J.H."/>
            <person name="Moore B.S."/>
        </authorList>
    </citation>
    <scope>NUCLEOTIDE SEQUENCE [LARGE SCALE GENOMIC DNA]</scope>
    <source>
        <strain evidence="4 5">12B1</strain>
    </source>
</reference>
<dbReference type="GO" id="GO:0004672">
    <property type="term" value="F:protein kinase activity"/>
    <property type="evidence" value="ECO:0007669"/>
    <property type="project" value="InterPro"/>
</dbReference>
<dbReference type="Gene3D" id="1.10.510.10">
    <property type="entry name" value="Transferase(Phosphotransferase) domain 1"/>
    <property type="match status" value="1"/>
</dbReference>
<dbReference type="Pfam" id="PF03109">
    <property type="entry name" value="ABC1"/>
    <property type="match status" value="1"/>
</dbReference>
<dbReference type="Proteomes" id="UP001515480">
    <property type="component" value="Unassembled WGS sequence"/>
</dbReference>
<comment type="caution">
    <text evidence="4">The sequence shown here is derived from an EMBL/GenBank/DDBJ whole genome shotgun (WGS) entry which is preliminary data.</text>
</comment>
<dbReference type="PANTHER" id="PTHR10566:SF113">
    <property type="entry name" value="PROTEIN ACTIVITY OF BC1 COMPLEX KINASE 7, CHLOROPLASTIC"/>
    <property type="match status" value="1"/>
</dbReference>
<dbReference type="PROSITE" id="PS50011">
    <property type="entry name" value="PROTEIN_KINASE_DOM"/>
    <property type="match status" value="1"/>
</dbReference>
<dbReference type="AlphaFoldDB" id="A0AB34JPR0"/>
<proteinExistence type="inferred from homology"/>
<feature type="domain" description="Protein kinase" evidence="3">
    <location>
        <begin position="206"/>
        <end position="617"/>
    </location>
</feature>
<evidence type="ECO:0000256" key="2">
    <source>
        <dbReference type="SAM" id="MobiDB-lite"/>
    </source>
</evidence>
<sequence>MPLLQCTRHFSFASPPRTARLSTSVAGATRRIPRLPAALVLGGASLAAYLRGSEEEYRSVSETELPATYDAEAIGRVWGCRCRCALARLLQIGRRALPFAGGIASDLAWDELAARTRGARPAAEAARRERHARRAVEFRRLLTELGPTFIKFGQMLSIRPDLLPPEAVYELQKLCDSVPSFATALAFDVIRHELGKEPSDLFDGLSAESEPIAAASLGQVYCCKLRQTGEVVALKVQRPDMIRAVSLDLYLLRRYMAMVEWFKKNILTGVLGAADRKSFDVALLDSFAAATYLELDYVHEAANQQRFADELCPLLDGKVYVPKVHWGHTSRKVIATEWIEGMQLAKCPPKVINSLIATGVDCFLTQLLELGFFHSDPHPGNLLVDGRGRLVLIDFGLCAEVDHVDGRALASAIVNLMRSDVKGLLDDGVRLGFLPPDFDRAALVPELQAIFNKGGKALIDLQSRRDTEAAGIAARKLPYSPRRTATSRTPSRAQFGAISRELNQVFFDFPFTVPPYFALITRALIVLEGIAVTGDPDFDIFRASYPYAARHAAKVFGVGGFATLVGEASRHSNGPKQSQPPNPSKQAGPIRERLSGDRVYSSFITADLKTGTNVGSC</sequence>
<protein>
    <recommendedName>
        <fullName evidence="3">Protein kinase domain-containing protein</fullName>
    </recommendedName>
</protein>
<dbReference type="SUPFAM" id="SSF56112">
    <property type="entry name" value="Protein kinase-like (PK-like)"/>
    <property type="match status" value="1"/>
</dbReference>
<dbReference type="InterPro" id="IPR000719">
    <property type="entry name" value="Prot_kinase_dom"/>
</dbReference>
<accession>A0AB34JPR0</accession>
<evidence type="ECO:0000256" key="1">
    <source>
        <dbReference type="ARBA" id="ARBA00009670"/>
    </source>
</evidence>
<organism evidence="4 5">
    <name type="scientific">Prymnesium parvum</name>
    <name type="common">Toxic golden alga</name>
    <dbReference type="NCBI Taxonomy" id="97485"/>
    <lineage>
        <taxon>Eukaryota</taxon>
        <taxon>Haptista</taxon>
        <taxon>Haptophyta</taxon>
        <taxon>Prymnesiophyceae</taxon>
        <taxon>Prymnesiales</taxon>
        <taxon>Prymnesiaceae</taxon>
        <taxon>Prymnesium</taxon>
    </lineage>
</organism>
<comment type="similarity">
    <text evidence="1">Belongs to the protein kinase superfamily. ADCK protein kinase family.</text>
</comment>